<evidence type="ECO:0000256" key="7">
    <source>
        <dbReference type="ARBA" id="ARBA00023053"/>
    </source>
</evidence>
<evidence type="ECO:0000313" key="13">
    <source>
        <dbReference type="Proteomes" id="UP000008820"/>
    </source>
</evidence>
<evidence type="ECO:0000256" key="2">
    <source>
        <dbReference type="ARBA" id="ARBA00006434"/>
    </source>
</evidence>
<reference evidence="12" key="2">
    <citation type="submission" date="2020-05" db="UniProtKB">
        <authorList>
            <consortium name="EnsemblMetazoa"/>
        </authorList>
    </citation>
    <scope>IDENTIFICATION</scope>
    <source>
        <strain evidence="12">LVP_AGWG</strain>
    </source>
</reference>
<evidence type="ECO:0000256" key="9">
    <source>
        <dbReference type="ARBA" id="ARBA00023136"/>
    </source>
</evidence>
<dbReference type="Gene3D" id="1.20.1730.10">
    <property type="entry name" value="Sodium/glucose cotransporter"/>
    <property type="match status" value="1"/>
</dbReference>
<protein>
    <submittedName>
        <fullName evidence="12">Uncharacterized protein</fullName>
    </submittedName>
</protein>
<gene>
    <name evidence="12" type="primary">5580178</name>
</gene>
<keyword evidence="4" id="KW-1003">Cell membrane</keyword>
<dbReference type="CDD" id="cd11492">
    <property type="entry name" value="SLC5sbd_NIS-SMVT"/>
    <property type="match status" value="1"/>
</dbReference>
<evidence type="ECO:0000256" key="1">
    <source>
        <dbReference type="ARBA" id="ARBA00004651"/>
    </source>
</evidence>
<dbReference type="PROSITE" id="PS50283">
    <property type="entry name" value="NA_SOLUT_SYMP_3"/>
    <property type="match status" value="1"/>
</dbReference>
<dbReference type="AlphaFoldDB" id="A0A6I8U9C2"/>
<evidence type="ECO:0000256" key="11">
    <source>
        <dbReference type="RuleBase" id="RU362091"/>
    </source>
</evidence>
<evidence type="ECO:0000256" key="8">
    <source>
        <dbReference type="ARBA" id="ARBA00023065"/>
    </source>
</evidence>
<dbReference type="GO" id="GO:0006814">
    <property type="term" value="P:sodium ion transport"/>
    <property type="evidence" value="ECO:0007669"/>
    <property type="project" value="UniProtKB-KW"/>
</dbReference>
<dbReference type="GO" id="GO:0005886">
    <property type="term" value="C:plasma membrane"/>
    <property type="evidence" value="ECO:0007669"/>
    <property type="project" value="UniProtKB-SubCell"/>
</dbReference>
<proteinExistence type="inferred from homology"/>
<reference evidence="12 13" key="1">
    <citation type="submission" date="2017-06" db="EMBL/GenBank/DDBJ databases">
        <title>Aedes aegypti genome working group (AGWG) sequencing and assembly.</title>
        <authorList>
            <consortium name="Aedes aegypti Genome Working Group (AGWG)"/>
            <person name="Matthews B.J."/>
        </authorList>
    </citation>
    <scope>NUCLEOTIDE SEQUENCE [LARGE SCALE GENOMIC DNA]</scope>
    <source>
        <strain evidence="12 13">LVP_AGWG</strain>
    </source>
</reference>
<name>A0A6I8U9C2_AEDAE</name>
<sequence>MLDNGYSGFQFCGIFVQRQLEEPTTASNLWNYLAFVAFVVVSALIPIRKRLCSRKVKTKEDYVFGAGHISMLAMMLSIARGTLGVISVLGYPSEFFYRGTAMWETLYGMMTAYPIVCFVFIPVYFDLGITSVYQYLELRFNSRLVRCLASGTYILRTLLSLGVTIYTPTVALNTIIGVPYWASLLCITCISIFFNALGGMKAAVAADVIQSLSMTAMLVGIVIYCSVKSGGVDQTVAIGAQAGRMNFFNFAADLHLRVTTTSAWLGELFMSLSLLGCQQNFVQRYLSMPTLRKIRQTMLVNIPLVAVLFSLPWLVGMGIFALYYTCDPLKAGAIEKMDQILPYFIMDYFAKVPGVWGLFVGTLFNGALTLNISNINSLATVTWEDFLSLLPGFRKKTDSYQLTVIKLVGTIYAILILGVGFLVGLLSGVIESSVLILSATSGPLLGVFILAMFVPFANWKGAALGMLVSHAVTVWIVTGRMMYVEVYDSLLSTSIEGCVEDAQFLTNSSTSYIVVDQMSRIVPMPAQGDSFLYRIYSVSYMYYGVFGTLLTVAVGLVFSLATWSSVDAYNTKMLHPAVRWLHERSPFGGKRFGSFDVNKGDKLPPAAKVVVVSSMTDKESGKS</sequence>
<evidence type="ECO:0000256" key="5">
    <source>
        <dbReference type="ARBA" id="ARBA00022692"/>
    </source>
</evidence>
<dbReference type="Pfam" id="PF00474">
    <property type="entry name" value="SSF"/>
    <property type="match status" value="1"/>
</dbReference>
<dbReference type="InterPro" id="IPR038377">
    <property type="entry name" value="Na/Glc_symporter_sf"/>
</dbReference>
<keyword evidence="8" id="KW-0406">Ion transport</keyword>
<accession>A0A6I8U9C2</accession>
<evidence type="ECO:0000256" key="4">
    <source>
        <dbReference type="ARBA" id="ARBA00022475"/>
    </source>
</evidence>
<keyword evidence="9" id="KW-0472">Membrane</keyword>
<dbReference type="Proteomes" id="UP000008820">
    <property type="component" value="Chromosome 1"/>
</dbReference>
<dbReference type="InterPro" id="IPR001734">
    <property type="entry name" value="Na/solute_symporter"/>
</dbReference>
<dbReference type="PANTHER" id="PTHR42985:SF2">
    <property type="entry name" value="SODIUM-DEPENDENT MULTIVITAMIN TRANSPORTER"/>
    <property type="match status" value="1"/>
</dbReference>
<comment type="subcellular location">
    <subcellularLocation>
        <location evidence="1">Cell membrane</location>
        <topology evidence="1">Multi-pass membrane protein</topology>
    </subcellularLocation>
</comment>
<dbReference type="InterPro" id="IPR051163">
    <property type="entry name" value="Sodium:Solute_Symporter_SSF"/>
</dbReference>
<keyword evidence="3" id="KW-0813">Transport</keyword>
<evidence type="ECO:0000313" key="12">
    <source>
        <dbReference type="EnsemblMetazoa" id="AAEL027912-PB"/>
    </source>
</evidence>
<dbReference type="EnsemblMetazoa" id="AAEL027912-RB">
    <property type="protein sequence ID" value="AAEL027912-PB"/>
    <property type="gene ID" value="AAEL027912"/>
</dbReference>
<dbReference type="PANTHER" id="PTHR42985">
    <property type="entry name" value="SODIUM-COUPLED MONOCARBOXYLATE TRANSPORTER"/>
    <property type="match status" value="1"/>
</dbReference>
<organism evidence="12 13">
    <name type="scientific">Aedes aegypti</name>
    <name type="common">Yellowfever mosquito</name>
    <name type="synonym">Culex aegypti</name>
    <dbReference type="NCBI Taxonomy" id="7159"/>
    <lineage>
        <taxon>Eukaryota</taxon>
        <taxon>Metazoa</taxon>
        <taxon>Ecdysozoa</taxon>
        <taxon>Arthropoda</taxon>
        <taxon>Hexapoda</taxon>
        <taxon>Insecta</taxon>
        <taxon>Pterygota</taxon>
        <taxon>Neoptera</taxon>
        <taxon>Endopterygota</taxon>
        <taxon>Diptera</taxon>
        <taxon>Nematocera</taxon>
        <taxon>Culicoidea</taxon>
        <taxon>Culicidae</taxon>
        <taxon>Culicinae</taxon>
        <taxon>Aedini</taxon>
        <taxon>Aedes</taxon>
        <taxon>Stegomyia</taxon>
    </lineage>
</organism>
<keyword evidence="5" id="KW-0812">Transmembrane</keyword>
<keyword evidence="7" id="KW-0915">Sodium</keyword>
<evidence type="ECO:0000256" key="3">
    <source>
        <dbReference type="ARBA" id="ARBA00022448"/>
    </source>
</evidence>
<keyword evidence="13" id="KW-1185">Reference proteome</keyword>
<keyword evidence="6" id="KW-1133">Transmembrane helix</keyword>
<evidence type="ECO:0000256" key="6">
    <source>
        <dbReference type="ARBA" id="ARBA00022989"/>
    </source>
</evidence>
<dbReference type="OrthoDB" id="6132759at2759"/>
<comment type="similarity">
    <text evidence="2 11">Belongs to the sodium:solute symporter (SSF) (TC 2.A.21) family.</text>
</comment>
<dbReference type="InParanoid" id="A0A6I8U9C2"/>
<dbReference type="GO" id="GO:0015293">
    <property type="term" value="F:symporter activity"/>
    <property type="evidence" value="ECO:0007669"/>
    <property type="project" value="TreeGrafter"/>
</dbReference>
<keyword evidence="10" id="KW-0739">Sodium transport</keyword>
<evidence type="ECO:0000256" key="10">
    <source>
        <dbReference type="ARBA" id="ARBA00023201"/>
    </source>
</evidence>